<dbReference type="OMA" id="MQCENDK"/>
<feature type="domain" description="DUF3444" evidence="1">
    <location>
        <begin position="132"/>
        <end position="302"/>
    </location>
</feature>
<dbReference type="KEGG" id="nta:107831345"/>
<sequence>MGTEDKTLLCYCHWGRKNKVLRNGSILYMGGITDQIIMKTGIKYNDFVNVVFDRLGIDPSDKILHFTVKFDRSELIRLRDQEGVDTLLQFNDDFAHVYASSLEKELYSRLPSCGPAKVELIGKAISDSNPAKVYDYPDPQFISDFDKHKADNCFAIDQIWACYDTDDVMPRFYVHIRKLVPRSWLEPQPEDQEDRAWVRAELPVACGNFKHGCTDSTSVQLTFSHQVQCEKGKRGLYVVYPRKGEAWALFKDWDICWSSDPKNHRKYNYVVVEILSDYVGDVGVLFGYLDKVTGFVSLFQRTRIIVFDTLC</sequence>
<organism evidence="2">
    <name type="scientific">Nicotiana tabacum</name>
    <name type="common">Common tobacco</name>
    <dbReference type="NCBI Taxonomy" id="4097"/>
    <lineage>
        <taxon>Eukaryota</taxon>
        <taxon>Viridiplantae</taxon>
        <taxon>Streptophyta</taxon>
        <taxon>Embryophyta</taxon>
        <taxon>Tracheophyta</taxon>
        <taxon>Spermatophyta</taxon>
        <taxon>Magnoliopsida</taxon>
        <taxon>eudicotyledons</taxon>
        <taxon>Gunneridae</taxon>
        <taxon>Pentapetalae</taxon>
        <taxon>asterids</taxon>
        <taxon>lamiids</taxon>
        <taxon>Solanales</taxon>
        <taxon>Solanaceae</taxon>
        <taxon>Nicotianoideae</taxon>
        <taxon>Nicotianeae</taxon>
        <taxon>Nicotiana</taxon>
    </lineage>
</organism>
<dbReference type="PaxDb" id="4097-A0A1S4DMF3"/>
<dbReference type="PANTHER" id="PTHR45089">
    <property type="entry name" value="DNAJ HEAT SHOCK AMINO-TERMINAL DOMAIN PROTEIN-RELATED"/>
    <property type="match status" value="1"/>
</dbReference>
<gene>
    <name evidence="2" type="primary">LOC107831345</name>
</gene>
<protein>
    <recommendedName>
        <fullName evidence="1">DUF3444 domain-containing protein</fullName>
    </recommendedName>
</protein>
<reference evidence="2" key="1">
    <citation type="submission" date="2025-08" db="UniProtKB">
        <authorList>
            <consortium name="RefSeq"/>
        </authorList>
    </citation>
    <scope>IDENTIFICATION</scope>
</reference>
<evidence type="ECO:0000259" key="1">
    <source>
        <dbReference type="Pfam" id="PF11926"/>
    </source>
</evidence>
<proteinExistence type="predicted"/>
<dbReference type="PANTHER" id="PTHR45089:SF57">
    <property type="entry name" value="DNAJ HEAT SHOCK N-TERMINAL DOMAIN-CONTAINING PROTEIN"/>
    <property type="match status" value="1"/>
</dbReference>
<dbReference type="InterPro" id="IPR024593">
    <property type="entry name" value="DUF3444"/>
</dbReference>
<dbReference type="RefSeq" id="XP_016514597.1">
    <property type="nucleotide sequence ID" value="XM_016659111.1"/>
</dbReference>
<dbReference type="AlphaFoldDB" id="A0A1S4DMF3"/>
<evidence type="ECO:0000313" key="2">
    <source>
        <dbReference type="RefSeq" id="XP_016514597.1"/>
    </source>
</evidence>
<dbReference type="Pfam" id="PF11926">
    <property type="entry name" value="DUF3444"/>
    <property type="match status" value="1"/>
</dbReference>
<accession>A0A1S4DMF3</accession>
<dbReference type="STRING" id="4097.A0A1S4DMF3"/>
<dbReference type="OrthoDB" id="1270954at2759"/>
<name>A0A1S4DMF3_TOBAC</name>